<gene>
    <name evidence="1" type="ORF">PA42_14380</name>
</gene>
<evidence type="ECO:0000313" key="1">
    <source>
        <dbReference type="EMBL" id="GJH43264.1"/>
    </source>
</evidence>
<sequence>MFRFLQDRELAFGSPQHKGELIFVQTIHRIKKPQHNQFKENMMVQPIQENFVPKRPPQPKPNPPKK</sequence>
<protein>
    <submittedName>
        <fullName evidence="1">Uncharacterized protein</fullName>
    </submittedName>
</protein>
<proteinExistence type="predicted"/>
<evidence type="ECO:0000313" key="2">
    <source>
        <dbReference type="Proteomes" id="UP001052140"/>
    </source>
</evidence>
<organism evidence="1 2">
    <name type="scientific">Pasteurella canis</name>
    <dbReference type="NCBI Taxonomy" id="753"/>
    <lineage>
        <taxon>Bacteria</taxon>
        <taxon>Pseudomonadati</taxon>
        <taxon>Pseudomonadota</taxon>
        <taxon>Gammaproteobacteria</taxon>
        <taxon>Pasteurellales</taxon>
        <taxon>Pasteurellaceae</taxon>
        <taxon>Pasteurella</taxon>
    </lineage>
</organism>
<comment type="caution">
    <text evidence="1">The sequence shown here is derived from an EMBL/GenBank/DDBJ whole genome shotgun (WGS) entry which is preliminary data.</text>
</comment>
<accession>A0ABQ4VIR4</accession>
<reference evidence="1" key="1">
    <citation type="submission" date="2024-05" db="EMBL/GenBank/DDBJ databases">
        <title>Determining zoonotic pasteurella genome.</title>
        <authorList>
            <person name="Maeda T."/>
            <person name="Takahashi T."/>
            <person name="Yoshida H."/>
        </authorList>
    </citation>
    <scope>NUCLEOTIDE SEQUENCE</scope>
    <source>
        <strain evidence="1">PA42</strain>
    </source>
</reference>
<name>A0ABQ4VIR4_9PAST</name>
<keyword evidence="2" id="KW-1185">Reference proteome</keyword>
<dbReference type="EMBL" id="BPUX01000023">
    <property type="protein sequence ID" value="GJH43264.1"/>
    <property type="molecule type" value="Genomic_DNA"/>
</dbReference>
<dbReference type="Proteomes" id="UP001052140">
    <property type="component" value="Unassembled WGS sequence"/>
</dbReference>